<dbReference type="AlphaFoldDB" id="A0A0S7EJJ9"/>
<proteinExistence type="predicted"/>
<evidence type="ECO:0000313" key="2">
    <source>
        <dbReference type="EMBL" id="JAO05350.1"/>
    </source>
</evidence>
<sequence>TSTRDEHPTPAEAPVLLPGHGEVQLLLCGQVSSSEDPVRVAVPLRVGLGENDARKVERQDEVWEAKSKEDGLLKQSKLPYVTQDFPKVSHGQSADLHSGDAARERPLDKEPVNV</sequence>
<dbReference type="EMBL" id="GBYX01476327">
    <property type="protein sequence ID" value="JAO05350.1"/>
    <property type="molecule type" value="Transcribed_RNA"/>
</dbReference>
<name>A0A0S7EJJ9_9TELE</name>
<organism evidence="2">
    <name type="scientific">Poeciliopsis prolifica</name>
    <name type="common">blackstripe livebearer</name>
    <dbReference type="NCBI Taxonomy" id="188132"/>
    <lineage>
        <taxon>Eukaryota</taxon>
        <taxon>Metazoa</taxon>
        <taxon>Chordata</taxon>
        <taxon>Craniata</taxon>
        <taxon>Vertebrata</taxon>
        <taxon>Euteleostomi</taxon>
        <taxon>Actinopterygii</taxon>
        <taxon>Neopterygii</taxon>
        <taxon>Teleostei</taxon>
        <taxon>Neoteleostei</taxon>
        <taxon>Acanthomorphata</taxon>
        <taxon>Ovalentaria</taxon>
        <taxon>Atherinomorphae</taxon>
        <taxon>Cyprinodontiformes</taxon>
        <taxon>Poeciliidae</taxon>
        <taxon>Poeciliinae</taxon>
        <taxon>Poeciliopsis</taxon>
    </lineage>
</organism>
<reference evidence="2" key="1">
    <citation type="submission" date="2014-12" db="EMBL/GenBank/DDBJ databases">
        <title>Parallel Evolution in Life History Adaptation Evident in the Tissue-Specific Poeciliopsis prolifica transcriptome.</title>
        <authorList>
            <person name="Jue N.K."/>
            <person name="Foley R.J."/>
            <person name="Obergfell C."/>
            <person name="Reznick D.N."/>
            <person name="O'Neill R.J."/>
            <person name="O'Neill M.J."/>
        </authorList>
    </citation>
    <scope>NUCLEOTIDE SEQUENCE</scope>
</reference>
<accession>A0A0S7EJJ9</accession>
<gene>
    <name evidence="2" type="primary">PPUP9020</name>
</gene>
<evidence type="ECO:0000256" key="1">
    <source>
        <dbReference type="SAM" id="MobiDB-lite"/>
    </source>
</evidence>
<protein>
    <submittedName>
        <fullName evidence="2">PPUP9020</fullName>
    </submittedName>
</protein>
<feature type="region of interest" description="Disordered" evidence="1">
    <location>
        <begin position="83"/>
        <end position="114"/>
    </location>
</feature>
<feature type="non-terminal residue" evidence="2">
    <location>
        <position position="1"/>
    </location>
</feature>
<feature type="compositionally biased region" description="Basic and acidic residues" evidence="1">
    <location>
        <begin position="97"/>
        <end position="114"/>
    </location>
</feature>